<dbReference type="Pfam" id="PF01575">
    <property type="entry name" value="MaoC_dehydratas"/>
    <property type="match status" value="1"/>
</dbReference>
<dbReference type="InterPro" id="IPR029069">
    <property type="entry name" value="HotDog_dom_sf"/>
</dbReference>
<dbReference type="GO" id="GO:0018812">
    <property type="term" value="F:3-hydroxyacyl-CoA dehydratase activity"/>
    <property type="evidence" value="ECO:0007669"/>
    <property type="project" value="UniProtKB-ARBA"/>
</dbReference>
<dbReference type="InterPro" id="IPR002539">
    <property type="entry name" value="MaoC-like_dom"/>
</dbReference>
<evidence type="ECO:0000313" key="2">
    <source>
        <dbReference type="EMBL" id="CAD5122832.1"/>
    </source>
</evidence>
<dbReference type="AlphaFoldDB" id="A0A7I8W575"/>
<dbReference type="OrthoDB" id="3592703at2759"/>
<evidence type="ECO:0000259" key="1">
    <source>
        <dbReference type="Pfam" id="PF01575"/>
    </source>
</evidence>
<dbReference type="SUPFAM" id="SSF54637">
    <property type="entry name" value="Thioesterase/thiol ester dehydrase-isomerase"/>
    <property type="match status" value="1"/>
</dbReference>
<accession>A0A7I8W575</accession>
<keyword evidence="3" id="KW-1185">Reference proteome</keyword>
<dbReference type="GO" id="GO:0019171">
    <property type="term" value="F:(3R)-hydroxyacyl-[acyl-carrier-protein] dehydratase activity"/>
    <property type="evidence" value="ECO:0007669"/>
    <property type="project" value="TreeGrafter"/>
</dbReference>
<organism evidence="2 3">
    <name type="scientific">Dimorphilus gyrociliatus</name>
    <dbReference type="NCBI Taxonomy" id="2664684"/>
    <lineage>
        <taxon>Eukaryota</taxon>
        <taxon>Metazoa</taxon>
        <taxon>Spiralia</taxon>
        <taxon>Lophotrochozoa</taxon>
        <taxon>Annelida</taxon>
        <taxon>Polychaeta</taxon>
        <taxon>Polychaeta incertae sedis</taxon>
        <taxon>Dinophilidae</taxon>
        <taxon>Dimorphilus</taxon>
    </lineage>
</organism>
<reference evidence="2 3" key="1">
    <citation type="submission" date="2020-08" db="EMBL/GenBank/DDBJ databases">
        <authorList>
            <person name="Hejnol A."/>
        </authorList>
    </citation>
    <scope>NUCLEOTIDE SEQUENCE [LARGE SCALE GENOMIC DNA]</scope>
</reference>
<comment type="caution">
    <text evidence="2">The sequence shown here is derived from an EMBL/GenBank/DDBJ whole genome shotgun (WGS) entry which is preliminary data.</text>
</comment>
<dbReference type="PANTHER" id="PTHR43437">
    <property type="entry name" value="HYDROXYACYL-THIOESTER DEHYDRATASE TYPE 2, MITOCHONDRIAL-RELATED"/>
    <property type="match status" value="1"/>
</dbReference>
<dbReference type="PANTHER" id="PTHR43437:SF3">
    <property type="entry name" value="HYDROXYACYL-THIOESTER DEHYDRATASE TYPE 2, MITOCHONDRIAL"/>
    <property type="match status" value="1"/>
</dbReference>
<dbReference type="EMBL" id="CAJFCJ010000018">
    <property type="protein sequence ID" value="CAD5122832.1"/>
    <property type="molecule type" value="Genomic_DNA"/>
</dbReference>
<gene>
    <name evidence="2" type="ORF">DGYR_LOCUS10582</name>
</gene>
<dbReference type="Proteomes" id="UP000549394">
    <property type="component" value="Unassembled WGS sequence"/>
</dbReference>
<sequence>MFRVLTKPVKRTWKQFVVDGRRSCTLEIGSKYTLSKAFSEKDVIDFSNLSEDRNPLHLDAEFAKTSRFGQRIVHGALTSSLLSGLMGSRIFKPGAIYVSQQVQFTAPLFIDENVTVEATIANIKKNRVTVSYRYVTDNNKEVMKGEAVAIVPKEQLPK</sequence>
<protein>
    <submittedName>
        <fullName evidence="2">DgyrCDS11236</fullName>
    </submittedName>
</protein>
<dbReference type="InterPro" id="IPR050965">
    <property type="entry name" value="UPF0336/Enoyl-CoA_hydratase"/>
</dbReference>
<dbReference type="GO" id="GO:0005739">
    <property type="term" value="C:mitochondrion"/>
    <property type="evidence" value="ECO:0007669"/>
    <property type="project" value="TreeGrafter"/>
</dbReference>
<name>A0A7I8W575_9ANNE</name>
<evidence type="ECO:0000313" key="3">
    <source>
        <dbReference type="Proteomes" id="UP000549394"/>
    </source>
</evidence>
<dbReference type="CDD" id="cd03449">
    <property type="entry name" value="R_hydratase"/>
    <property type="match status" value="1"/>
</dbReference>
<dbReference type="GO" id="GO:0006633">
    <property type="term" value="P:fatty acid biosynthetic process"/>
    <property type="evidence" value="ECO:0007669"/>
    <property type="project" value="TreeGrafter"/>
</dbReference>
<dbReference type="Gene3D" id="3.10.129.10">
    <property type="entry name" value="Hotdog Thioesterase"/>
    <property type="match status" value="1"/>
</dbReference>
<feature type="domain" description="MaoC-like" evidence="1">
    <location>
        <begin position="35"/>
        <end position="129"/>
    </location>
</feature>
<proteinExistence type="predicted"/>